<evidence type="ECO:0000313" key="2">
    <source>
        <dbReference type="Proteomes" id="UP000886861"/>
    </source>
</evidence>
<organism evidence="1 2">
    <name type="scientific">Candidatus Caccopulliclostridium gallistercoris</name>
    <dbReference type="NCBI Taxonomy" id="2840719"/>
    <lineage>
        <taxon>Bacteria</taxon>
        <taxon>Bacillati</taxon>
        <taxon>Bacillota</taxon>
        <taxon>Clostridia</taxon>
        <taxon>Candidatus Caccopulliclostridium</taxon>
    </lineage>
</organism>
<dbReference type="EMBL" id="DVOJ01000008">
    <property type="protein sequence ID" value="HIV01400.1"/>
    <property type="molecule type" value="Genomic_DNA"/>
</dbReference>
<dbReference type="Proteomes" id="UP000886861">
    <property type="component" value="Unassembled WGS sequence"/>
</dbReference>
<gene>
    <name evidence="1" type="ORF">IAA62_02465</name>
</gene>
<reference evidence="1" key="2">
    <citation type="journal article" date="2021" name="PeerJ">
        <title>Extensive microbial diversity within the chicken gut microbiome revealed by metagenomics and culture.</title>
        <authorList>
            <person name="Gilroy R."/>
            <person name="Ravi A."/>
            <person name="Getino M."/>
            <person name="Pursley I."/>
            <person name="Horton D.L."/>
            <person name="Alikhan N.F."/>
            <person name="Baker D."/>
            <person name="Gharbi K."/>
            <person name="Hall N."/>
            <person name="Watson M."/>
            <person name="Adriaenssens E.M."/>
            <person name="Foster-Nyarko E."/>
            <person name="Jarju S."/>
            <person name="Secka A."/>
            <person name="Antonio M."/>
            <person name="Oren A."/>
            <person name="Chaudhuri R.R."/>
            <person name="La Ragione R."/>
            <person name="Hildebrand F."/>
            <person name="Pallen M.J."/>
        </authorList>
    </citation>
    <scope>NUCLEOTIDE SEQUENCE</scope>
    <source>
        <strain evidence="1">CHK186-9395</strain>
    </source>
</reference>
<reference evidence="1" key="1">
    <citation type="submission" date="2020-10" db="EMBL/GenBank/DDBJ databases">
        <authorList>
            <person name="Gilroy R."/>
        </authorList>
    </citation>
    <scope>NUCLEOTIDE SEQUENCE</scope>
    <source>
        <strain evidence="1">CHK186-9395</strain>
    </source>
</reference>
<name>A0A9D1NEK5_9FIRM</name>
<proteinExistence type="predicted"/>
<evidence type="ECO:0000313" key="1">
    <source>
        <dbReference type="EMBL" id="HIV01400.1"/>
    </source>
</evidence>
<sequence length="163" mass="18439">MEYNDCQILENYENMARAYTKALKEKGFNFTSLQEESAQPTSTNNNTALINRIADNLNRVWRLYVEGSLSRSFVKNRFVYATLAQNMSVIIDNFKKLYPNAVFSTLLPIRVRPQDIAKTSIALLSDTIRDLCTLSSRDPANANALIAIANDLLLQIKTLTTQL</sequence>
<protein>
    <submittedName>
        <fullName evidence="1">Uncharacterized protein</fullName>
    </submittedName>
</protein>
<comment type="caution">
    <text evidence="1">The sequence shown here is derived from an EMBL/GenBank/DDBJ whole genome shotgun (WGS) entry which is preliminary data.</text>
</comment>
<accession>A0A9D1NEK5</accession>
<dbReference type="AlphaFoldDB" id="A0A9D1NEK5"/>